<dbReference type="Proteomes" id="UP000053562">
    <property type="component" value="Unassembled WGS sequence"/>
</dbReference>
<organism evidence="2 3">
    <name type="scientific">Plasmodium vivax India VII</name>
    <dbReference type="NCBI Taxonomy" id="1077284"/>
    <lineage>
        <taxon>Eukaryota</taxon>
        <taxon>Sar</taxon>
        <taxon>Alveolata</taxon>
        <taxon>Apicomplexa</taxon>
        <taxon>Aconoidasida</taxon>
        <taxon>Haemosporida</taxon>
        <taxon>Plasmodiidae</taxon>
        <taxon>Plasmodium</taxon>
        <taxon>Plasmodium (Plasmodium)</taxon>
    </lineage>
</organism>
<dbReference type="InterPro" id="IPR008780">
    <property type="entry name" value="Plasmodium_Vir"/>
</dbReference>
<feature type="compositionally biased region" description="Basic and acidic residues" evidence="1">
    <location>
        <begin position="257"/>
        <end position="268"/>
    </location>
</feature>
<sequence>MDLSLSQEINEWKLKYPFLEKIWSLFEDFSNDLIDVDSSLYVVCDDIAAGYPDKISEYTEFCKVLLKNLESVSVSENKSKFETEFENPEDYMDDSTRCINLNKWLYYYTKIHHVPDEFIKQVFSAMDELVTLWDNNIKYTKCFYESYRADYAEPEDIIKLLTFVDNDDVIQRILMSEHSSLYYSCFNYINECAKIYRKLNTSHCNATENSDKKYVNLCRDLGVFKTSYTSLYDIELLEGKVPHLDSPQLEDGAAESQIRDEQVPKTEDTDFLSNPLKSKITTAVTAGVGACGFLGFLYKFTPARDWFSARNRAAKASILLDDGPNEMLYNSPDSWNMESDNSEYNIGYHSTEDYKFE</sequence>
<dbReference type="Pfam" id="PF05795">
    <property type="entry name" value="Plasmodium_Vir"/>
    <property type="match status" value="1"/>
</dbReference>
<evidence type="ECO:0000313" key="2">
    <source>
        <dbReference type="EMBL" id="KMZ76958.1"/>
    </source>
</evidence>
<evidence type="ECO:0000313" key="3">
    <source>
        <dbReference type="Proteomes" id="UP000053562"/>
    </source>
</evidence>
<evidence type="ECO:0000256" key="1">
    <source>
        <dbReference type="SAM" id="MobiDB-lite"/>
    </source>
</evidence>
<feature type="region of interest" description="Disordered" evidence="1">
    <location>
        <begin position="245"/>
        <end position="270"/>
    </location>
</feature>
<gene>
    <name evidence="2" type="ORF">PVIIG_06356</name>
</gene>
<reference evidence="2 3" key="1">
    <citation type="submission" date="2011-08" db="EMBL/GenBank/DDBJ databases">
        <title>The Genome Sequence of Plasmodium vivax India VII.</title>
        <authorList>
            <consortium name="The Broad Institute Genome Sequencing Platform"/>
            <consortium name="The Broad Institute Genome Sequencing Center for Infectious Disease"/>
            <person name="Neafsey D."/>
            <person name="Carlton J."/>
            <person name="Barnwell J."/>
            <person name="Collins W."/>
            <person name="Escalante A."/>
            <person name="Mullikin J."/>
            <person name="Saul A."/>
            <person name="Guigo R."/>
            <person name="Camara F."/>
            <person name="Young S.K."/>
            <person name="Zeng Q."/>
            <person name="Gargeya S."/>
            <person name="Fitzgerald M."/>
            <person name="Haas B."/>
            <person name="Abouelleil A."/>
            <person name="Alvarado L."/>
            <person name="Arachchi H.M."/>
            <person name="Berlin A."/>
            <person name="Brown A."/>
            <person name="Chapman S.B."/>
            <person name="Chen Z."/>
            <person name="Dunbar C."/>
            <person name="Freedman E."/>
            <person name="Gearin G."/>
            <person name="Gellesch M."/>
            <person name="Goldberg J."/>
            <person name="Griggs A."/>
            <person name="Gujja S."/>
            <person name="Heiman D."/>
            <person name="Howarth C."/>
            <person name="Larson L."/>
            <person name="Lui A."/>
            <person name="MacDonald P.J.P."/>
            <person name="Montmayeur A."/>
            <person name="Murphy C."/>
            <person name="Neiman D."/>
            <person name="Pearson M."/>
            <person name="Priest M."/>
            <person name="Roberts A."/>
            <person name="Saif S."/>
            <person name="Shea T."/>
            <person name="Shenoy N."/>
            <person name="Sisk P."/>
            <person name="Stolte C."/>
            <person name="Sykes S."/>
            <person name="Wortman J."/>
            <person name="Nusbaum C."/>
            <person name="Birren B."/>
        </authorList>
    </citation>
    <scope>NUCLEOTIDE SEQUENCE [LARGE SCALE GENOMIC DNA]</scope>
    <source>
        <strain evidence="2 3">India VII</strain>
    </source>
</reference>
<name>A0A0J9UU58_PLAVI</name>
<proteinExistence type="predicted"/>
<protein>
    <submittedName>
        <fullName evidence="2">Uncharacterized protein</fullName>
    </submittedName>
</protein>
<dbReference type="OrthoDB" id="10307536at2759"/>
<dbReference type="AlphaFoldDB" id="A0A0J9UU58"/>
<accession>A0A0J9UU58</accession>
<dbReference type="EMBL" id="KQ234555">
    <property type="protein sequence ID" value="KMZ76958.1"/>
    <property type="molecule type" value="Genomic_DNA"/>
</dbReference>